<gene>
    <name evidence="2" type="ORF">Ade02nite_25150</name>
</gene>
<feature type="compositionally biased region" description="Low complexity" evidence="1">
    <location>
        <begin position="27"/>
        <end position="40"/>
    </location>
</feature>
<keyword evidence="3" id="KW-1185">Reference proteome</keyword>
<proteinExistence type="predicted"/>
<organism evidence="2 3">
    <name type="scientific">Paractinoplanes deccanensis</name>
    <dbReference type="NCBI Taxonomy" id="113561"/>
    <lineage>
        <taxon>Bacteria</taxon>
        <taxon>Bacillati</taxon>
        <taxon>Actinomycetota</taxon>
        <taxon>Actinomycetes</taxon>
        <taxon>Micromonosporales</taxon>
        <taxon>Micromonosporaceae</taxon>
        <taxon>Paractinoplanes</taxon>
    </lineage>
</organism>
<sequence length="203" mass="21048">MARSHSSKPSTQGGGGGGGDPPQRRTAAGGADDAGNVAAAQERVAMMATVGRPGAPSSLTAPIKGPAAKMPLREPNNRHILNSIRPKSPAKGKNTIVLPGTDVAGDLAQISAGHATWNPTSNRYKVNGRTYAVEDTGTVIPVSGPGFVDLSRPAYKVLKQLIGSNGDIDAARRALARDPAIGDAEWRSALDVFQHHKSYRGEA</sequence>
<feature type="region of interest" description="Disordered" evidence="1">
    <location>
        <begin position="1"/>
        <end position="40"/>
    </location>
</feature>
<evidence type="ECO:0000313" key="2">
    <source>
        <dbReference type="EMBL" id="GID73874.1"/>
    </source>
</evidence>
<comment type="caution">
    <text evidence="2">The sequence shown here is derived from an EMBL/GenBank/DDBJ whole genome shotgun (WGS) entry which is preliminary data.</text>
</comment>
<evidence type="ECO:0000313" key="3">
    <source>
        <dbReference type="Proteomes" id="UP000609879"/>
    </source>
</evidence>
<evidence type="ECO:0000256" key="1">
    <source>
        <dbReference type="SAM" id="MobiDB-lite"/>
    </source>
</evidence>
<protein>
    <submittedName>
        <fullName evidence="2">Uncharacterized protein</fullName>
    </submittedName>
</protein>
<reference evidence="2 3" key="1">
    <citation type="submission" date="2021-01" db="EMBL/GenBank/DDBJ databases">
        <title>Whole genome shotgun sequence of Actinoplanes deccanensis NBRC 13994.</title>
        <authorList>
            <person name="Komaki H."/>
            <person name="Tamura T."/>
        </authorList>
    </citation>
    <scope>NUCLEOTIDE SEQUENCE [LARGE SCALE GENOMIC DNA]</scope>
    <source>
        <strain evidence="2 3">NBRC 13994</strain>
    </source>
</reference>
<accession>A0ABQ3Y1L0</accession>
<dbReference type="EMBL" id="BOMI01000043">
    <property type="protein sequence ID" value="GID73874.1"/>
    <property type="molecule type" value="Genomic_DNA"/>
</dbReference>
<dbReference type="Proteomes" id="UP000609879">
    <property type="component" value="Unassembled WGS sequence"/>
</dbReference>
<name>A0ABQ3Y1L0_9ACTN</name>